<sequence length="331" mass="37526">MRNLVSLAVLLGLCVAVPANIACAEPISIKVSCQNNITDHPGQALSTFKKVVEEKSKGKYKVDLYYSNSLGACDTVVQGIQFGTIHFGFETTSNLSQFDSRLGITDCPYLFLTKEDMDRVINSEFGRTHILNILEKKGIKIYSIIPSSYRPMATIEYWRTLEDLKGKKFRSTANKIHMGIISSLGMTPSPLPPSEMVPAIQQHVVDGSDTDVTGLISYRFCDVVKHVLLADYSVVAFAFFGNQKWYDKLSDEDKAVFDAASDAFYADLKKRYETATEETYKELREKYNIVITQLDDKEKARWIERTKPVYDLLNPEQKELVEQIRVELEKK</sequence>
<dbReference type="Pfam" id="PF03480">
    <property type="entry name" value="DctP"/>
    <property type="match status" value="1"/>
</dbReference>
<accession>A0A921AVK4</accession>
<reference evidence="5" key="2">
    <citation type="submission" date="2021-09" db="EMBL/GenBank/DDBJ databases">
        <authorList>
            <person name="Gilroy R."/>
        </authorList>
    </citation>
    <scope>NUCLEOTIDE SEQUENCE</scope>
    <source>
        <strain evidence="5">ChiGjej2B2-19336</strain>
    </source>
</reference>
<dbReference type="InterPro" id="IPR038404">
    <property type="entry name" value="TRAP_DctP_sf"/>
</dbReference>
<comment type="similarity">
    <text evidence="1">Belongs to the bacterial solute-binding protein 7 family.</text>
</comment>
<reference evidence="5" key="1">
    <citation type="journal article" date="2021" name="PeerJ">
        <title>Extensive microbial diversity within the chicken gut microbiome revealed by metagenomics and culture.</title>
        <authorList>
            <person name="Gilroy R."/>
            <person name="Ravi A."/>
            <person name="Getino M."/>
            <person name="Pursley I."/>
            <person name="Horton D.L."/>
            <person name="Alikhan N.F."/>
            <person name="Baker D."/>
            <person name="Gharbi K."/>
            <person name="Hall N."/>
            <person name="Watson M."/>
            <person name="Adriaenssens E.M."/>
            <person name="Foster-Nyarko E."/>
            <person name="Jarju S."/>
            <person name="Secka A."/>
            <person name="Antonio M."/>
            <person name="Oren A."/>
            <person name="Chaudhuri R.R."/>
            <person name="La Ragione R."/>
            <person name="Hildebrand F."/>
            <person name="Pallen M.J."/>
        </authorList>
    </citation>
    <scope>NUCLEOTIDE SEQUENCE</scope>
    <source>
        <strain evidence="5">ChiGjej2B2-19336</strain>
    </source>
</reference>
<evidence type="ECO:0000256" key="2">
    <source>
        <dbReference type="ARBA" id="ARBA00022448"/>
    </source>
</evidence>
<dbReference type="Gene3D" id="3.40.190.170">
    <property type="entry name" value="Bacterial extracellular solute-binding protein, family 7"/>
    <property type="match status" value="1"/>
</dbReference>
<evidence type="ECO:0000256" key="3">
    <source>
        <dbReference type="ARBA" id="ARBA00022729"/>
    </source>
</evidence>
<dbReference type="InterPro" id="IPR018389">
    <property type="entry name" value="DctP_fam"/>
</dbReference>
<comment type="caution">
    <text evidence="5">The sequence shown here is derived from an EMBL/GenBank/DDBJ whole genome shotgun (WGS) entry which is preliminary data.</text>
</comment>
<evidence type="ECO:0000256" key="4">
    <source>
        <dbReference type="SAM" id="SignalP"/>
    </source>
</evidence>
<proteinExistence type="inferred from homology"/>
<gene>
    <name evidence="5" type="ORF">K8W16_03525</name>
</gene>
<evidence type="ECO:0000313" key="5">
    <source>
        <dbReference type="EMBL" id="HJD96700.1"/>
    </source>
</evidence>
<dbReference type="CDD" id="cd13603">
    <property type="entry name" value="PBP2_TRAP_Siap_TeaA_like"/>
    <property type="match status" value="1"/>
</dbReference>
<protein>
    <submittedName>
        <fullName evidence="5">TRAP transporter substrate-binding protein</fullName>
    </submittedName>
</protein>
<dbReference type="NCBIfam" id="NF037995">
    <property type="entry name" value="TRAP_S1"/>
    <property type="match status" value="1"/>
</dbReference>
<keyword evidence="3 4" id="KW-0732">Signal</keyword>
<feature type="signal peptide" evidence="4">
    <location>
        <begin position="1"/>
        <end position="24"/>
    </location>
</feature>
<dbReference type="GO" id="GO:0055085">
    <property type="term" value="P:transmembrane transport"/>
    <property type="evidence" value="ECO:0007669"/>
    <property type="project" value="InterPro"/>
</dbReference>
<dbReference type="Proteomes" id="UP000698963">
    <property type="component" value="Unassembled WGS sequence"/>
</dbReference>
<dbReference type="PANTHER" id="PTHR33376">
    <property type="match status" value="1"/>
</dbReference>
<organism evidence="5 6">
    <name type="scientific">Mailhella massiliensis</name>
    <dbReference type="NCBI Taxonomy" id="1903261"/>
    <lineage>
        <taxon>Bacteria</taxon>
        <taxon>Pseudomonadati</taxon>
        <taxon>Thermodesulfobacteriota</taxon>
        <taxon>Desulfovibrionia</taxon>
        <taxon>Desulfovibrionales</taxon>
        <taxon>Desulfovibrionaceae</taxon>
        <taxon>Mailhella</taxon>
    </lineage>
</organism>
<dbReference type="AlphaFoldDB" id="A0A921AVK4"/>
<feature type="chain" id="PRO_5037195489" evidence="4">
    <location>
        <begin position="25"/>
        <end position="331"/>
    </location>
</feature>
<name>A0A921AVK4_9BACT</name>
<keyword evidence="2" id="KW-0813">Transport</keyword>
<dbReference type="EMBL" id="DYZA01000066">
    <property type="protein sequence ID" value="HJD96700.1"/>
    <property type="molecule type" value="Genomic_DNA"/>
</dbReference>
<dbReference type="RefSeq" id="WP_304121206.1">
    <property type="nucleotide sequence ID" value="NZ_DYZA01000066.1"/>
</dbReference>
<evidence type="ECO:0000256" key="1">
    <source>
        <dbReference type="ARBA" id="ARBA00009023"/>
    </source>
</evidence>
<dbReference type="PANTHER" id="PTHR33376:SF7">
    <property type="entry name" value="C4-DICARBOXYLATE-BINDING PROTEIN DCTB"/>
    <property type="match status" value="1"/>
</dbReference>
<evidence type="ECO:0000313" key="6">
    <source>
        <dbReference type="Proteomes" id="UP000698963"/>
    </source>
</evidence>